<proteinExistence type="predicted"/>
<keyword evidence="2" id="KW-1185">Reference proteome</keyword>
<dbReference type="RefSeq" id="WP_092077939.1">
    <property type="nucleotide sequence ID" value="NZ_CALFZY010000006.1"/>
</dbReference>
<name>A0A1G7BHE8_9BACT</name>
<gene>
    <name evidence="1" type="ORF">SAMN05661003_10649</name>
</gene>
<organism evidence="1 2">
    <name type="scientific">Desulfuromonas thiophila</name>
    <dbReference type="NCBI Taxonomy" id="57664"/>
    <lineage>
        <taxon>Bacteria</taxon>
        <taxon>Pseudomonadati</taxon>
        <taxon>Thermodesulfobacteriota</taxon>
        <taxon>Desulfuromonadia</taxon>
        <taxon>Desulfuromonadales</taxon>
        <taxon>Desulfuromonadaceae</taxon>
        <taxon>Desulfuromonas</taxon>
    </lineage>
</organism>
<dbReference type="STRING" id="57664.SAMN05661003_10649"/>
<dbReference type="EMBL" id="FNAQ01000006">
    <property type="protein sequence ID" value="SDE26558.1"/>
    <property type="molecule type" value="Genomic_DNA"/>
</dbReference>
<dbReference type="Proteomes" id="UP000243205">
    <property type="component" value="Unassembled WGS sequence"/>
</dbReference>
<reference evidence="2" key="1">
    <citation type="submission" date="2016-10" db="EMBL/GenBank/DDBJ databases">
        <authorList>
            <person name="Varghese N."/>
            <person name="Submissions S."/>
        </authorList>
    </citation>
    <scope>NUCLEOTIDE SEQUENCE [LARGE SCALE GENOMIC DNA]</scope>
    <source>
        <strain evidence="2">DSM 8987</strain>
    </source>
</reference>
<evidence type="ECO:0000313" key="2">
    <source>
        <dbReference type="Proteomes" id="UP000243205"/>
    </source>
</evidence>
<protein>
    <recommendedName>
        <fullName evidence="3">FlgN protein</fullName>
    </recommendedName>
</protein>
<evidence type="ECO:0000313" key="1">
    <source>
        <dbReference type="EMBL" id="SDE26558.1"/>
    </source>
</evidence>
<evidence type="ECO:0008006" key="3">
    <source>
        <dbReference type="Google" id="ProtNLM"/>
    </source>
</evidence>
<accession>A0A1G7BHE8</accession>
<dbReference type="OrthoDB" id="5431649at2"/>
<sequence>MNAAVRQQLHQLHELILLERQQARELQLDALQETVQRKEQLLAGLHLDDVDTLATEERELVERIRFDNRRNAYLLWSALNWIRQSMEFFGRKSRLDSYNPQGMKIQAGVGGRLLSGRI</sequence>
<dbReference type="AlphaFoldDB" id="A0A1G7BHE8"/>